<organism evidence="5 6">
    <name type="scientific">Campylobacter coli</name>
    <dbReference type="NCBI Taxonomy" id="195"/>
    <lineage>
        <taxon>Bacteria</taxon>
        <taxon>Pseudomonadati</taxon>
        <taxon>Campylobacterota</taxon>
        <taxon>Epsilonproteobacteria</taxon>
        <taxon>Campylobacterales</taxon>
        <taxon>Campylobacteraceae</taxon>
        <taxon>Campylobacter</taxon>
    </lineage>
</organism>
<dbReference type="STRING" id="195.ATE51_00392"/>
<dbReference type="InterPro" id="IPR000914">
    <property type="entry name" value="SBP_5_dom"/>
</dbReference>
<dbReference type="EMBL" id="AABUYW010000004">
    <property type="protein sequence ID" value="EAJ1076547.1"/>
    <property type="molecule type" value="Genomic_DNA"/>
</dbReference>
<accession>A0A381CEY1</accession>
<evidence type="ECO:0000313" key="5">
    <source>
        <dbReference type="EMBL" id="EAJ1076547.1"/>
    </source>
</evidence>
<evidence type="ECO:0000313" key="6">
    <source>
        <dbReference type="Proteomes" id="UP000557830"/>
    </source>
</evidence>
<dbReference type="SUPFAM" id="SSF53850">
    <property type="entry name" value="Periplasmic binding protein-like II"/>
    <property type="match status" value="1"/>
</dbReference>
<dbReference type="CDD" id="cd08518">
    <property type="entry name" value="PBP2_NikA_DppA_OppA_like_19"/>
    <property type="match status" value="1"/>
</dbReference>
<proteinExistence type="inferred from homology"/>
<gene>
    <name evidence="5" type="ORF">BU953_02740</name>
</gene>
<dbReference type="PANTHER" id="PTHR30290">
    <property type="entry name" value="PERIPLASMIC BINDING COMPONENT OF ABC TRANSPORTER"/>
    <property type="match status" value="1"/>
</dbReference>
<dbReference type="GO" id="GO:0030288">
    <property type="term" value="C:outer membrane-bounded periplasmic space"/>
    <property type="evidence" value="ECO:0007669"/>
    <property type="project" value="UniProtKB-ARBA"/>
</dbReference>
<sequence>MLRWFILLFLLFFNLEAKIPKDTLIVAVENEISRINPAYSEDHDAVINLVFSGLTRFDEHMSLKPDLAASWNVSKDGLSYDIFLREDVLWHDGVKFSADDVKFSLEAFKNPKNNSSVYVNFEDIKSIEILNPYHLKITLSKPFPAFLDALSIGMLPKHLLSDKDLNTASFNQNPIGTGPYKFVKWKKGEYVEFKANENFYLTKVKTPRLIIKHIFDPSVASVELKNGKIDAALIDVSLLNIFKKDENFKILRERSADYRALMFNLENEFLKDIQIRKALNYAVDKQSIVKNLLHDYGFVANHPLERSWADSKAFKTYEYNPKKAQDLILALGFKKNDEGIFEKDGKILDFEIWTMSNDPLRVSLAGILQSEFKKIGVIAKVVAKPAGSFDYSKVDSFLVGWGSPLDPDFHTFRVFESSQDSALNNEGWNFGHYHDKKVDIALQKARNTLNLEERKKYYKEFIDALYENPPFIFLTYLDFALVYNAKLEGVKARNLGHHGVGFTWNIYEWSKK</sequence>
<feature type="domain" description="Solute-binding protein family 5" evidence="4">
    <location>
        <begin position="63"/>
        <end position="417"/>
    </location>
</feature>
<evidence type="ECO:0000256" key="3">
    <source>
        <dbReference type="ARBA" id="ARBA00022729"/>
    </source>
</evidence>
<dbReference type="GO" id="GO:1904680">
    <property type="term" value="F:peptide transmembrane transporter activity"/>
    <property type="evidence" value="ECO:0007669"/>
    <property type="project" value="TreeGrafter"/>
</dbReference>
<dbReference type="Proteomes" id="UP000557830">
    <property type="component" value="Unassembled WGS sequence"/>
</dbReference>
<dbReference type="Gene3D" id="3.40.190.10">
    <property type="entry name" value="Periplasmic binding protein-like II"/>
    <property type="match status" value="1"/>
</dbReference>
<reference evidence="5 6" key="1">
    <citation type="submission" date="2018-05" db="EMBL/GenBank/DDBJ databases">
        <authorList>
            <consortium name="NARMS: The National Antimicrobial Resistance Monitoring System"/>
        </authorList>
    </citation>
    <scope>NUCLEOTIDE SEQUENCE [LARGE SCALE GENOMIC DNA]</scope>
    <source>
        <strain evidence="5 6">FSIS1609200</strain>
    </source>
</reference>
<dbReference type="RefSeq" id="WP_002792094.1">
    <property type="nucleotide sequence ID" value="NZ_AANOQZ020000012.1"/>
</dbReference>
<protein>
    <submittedName>
        <fullName evidence="5">ABC transporter substrate-binding protein</fullName>
    </submittedName>
</protein>
<dbReference type="GO" id="GO:0043190">
    <property type="term" value="C:ATP-binding cassette (ABC) transporter complex"/>
    <property type="evidence" value="ECO:0007669"/>
    <property type="project" value="InterPro"/>
</dbReference>
<keyword evidence="2" id="KW-0813">Transport</keyword>
<dbReference type="GO" id="GO:0015833">
    <property type="term" value="P:peptide transport"/>
    <property type="evidence" value="ECO:0007669"/>
    <property type="project" value="TreeGrafter"/>
</dbReference>
<dbReference type="AlphaFoldDB" id="A0A381CEY1"/>
<dbReference type="PANTHER" id="PTHR30290:SF9">
    <property type="entry name" value="OLIGOPEPTIDE-BINDING PROTEIN APPA"/>
    <property type="match status" value="1"/>
</dbReference>
<evidence type="ECO:0000256" key="2">
    <source>
        <dbReference type="ARBA" id="ARBA00022448"/>
    </source>
</evidence>
<dbReference type="Pfam" id="PF00496">
    <property type="entry name" value="SBP_bac_5"/>
    <property type="match status" value="1"/>
</dbReference>
<dbReference type="OrthoDB" id="5469165at2"/>
<dbReference type="PIRSF" id="PIRSF002741">
    <property type="entry name" value="MppA"/>
    <property type="match status" value="1"/>
</dbReference>
<comment type="similarity">
    <text evidence="1">Belongs to the bacterial solute-binding protein 5 family.</text>
</comment>
<comment type="caution">
    <text evidence="5">The sequence shown here is derived from an EMBL/GenBank/DDBJ whole genome shotgun (WGS) entry which is preliminary data.</text>
</comment>
<dbReference type="InterPro" id="IPR039424">
    <property type="entry name" value="SBP_5"/>
</dbReference>
<name>A0A381CEY1_CAMCO</name>
<dbReference type="Gene3D" id="3.10.105.10">
    <property type="entry name" value="Dipeptide-binding Protein, Domain 3"/>
    <property type="match status" value="1"/>
</dbReference>
<keyword evidence="3" id="KW-0732">Signal</keyword>
<evidence type="ECO:0000259" key="4">
    <source>
        <dbReference type="Pfam" id="PF00496"/>
    </source>
</evidence>
<evidence type="ECO:0000256" key="1">
    <source>
        <dbReference type="ARBA" id="ARBA00005695"/>
    </source>
</evidence>
<dbReference type="Gene3D" id="3.90.76.10">
    <property type="entry name" value="Dipeptide-binding Protein, Domain 1"/>
    <property type="match status" value="1"/>
</dbReference>
<dbReference type="InterPro" id="IPR030678">
    <property type="entry name" value="Peptide/Ni-bd"/>
</dbReference>